<dbReference type="PIRSF" id="PIRSF016262">
    <property type="entry name" value="LPLase"/>
    <property type="match status" value="1"/>
</dbReference>
<feature type="binding site" evidence="5">
    <location>
        <begin position="80"/>
        <end position="87"/>
    </location>
    <ligand>
        <name>substrate</name>
    </ligand>
</feature>
<dbReference type="RefSeq" id="WP_196824469.1">
    <property type="nucleotide sequence ID" value="NZ_CP046980.1"/>
</dbReference>
<feature type="active site" description="Acyl-thioester intermediate" evidence="5 7">
    <location>
        <position position="191"/>
    </location>
</feature>
<comment type="function">
    <text evidence="4 5 6">Catalyzes the transfer of endogenously produced octanoic acid from octanoyl-acyl-carrier-protein onto the lipoyl domains of lipoate-dependent enzymes. Lipoyl-ACP can also act as a substrate although octanoyl-ACP is likely to be the physiological substrate.</text>
</comment>
<dbReference type="InterPro" id="IPR004143">
    <property type="entry name" value="BPL_LPL_catalytic"/>
</dbReference>
<keyword evidence="2 5" id="KW-0808">Transferase</keyword>
<feature type="domain" description="BPL/LPL catalytic" evidence="9">
    <location>
        <begin position="42"/>
        <end position="230"/>
    </location>
</feature>
<evidence type="ECO:0000256" key="1">
    <source>
        <dbReference type="ARBA" id="ARBA00004821"/>
    </source>
</evidence>
<dbReference type="NCBIfam" id="TIGR00214">
    <property type="entry name" value="lipB"/>
    <property type="match status" value="1"/>
</dbReference>
<evidence type="ECO:0000256" key="6">
    <source>
        <dbReference type="PIRNR" id="PIRNR016262"/>
    </source>
</evidence>
<dbReference type="CDD" id="cd16444">
    <property type="entry name" value="LipB"/>
    <property type="match status" value="1"/>
</dbReference>
<comment type="subcellular location">
    <subcellularLocation>
        <location evidence="5">Cytoplasm</location>
    </subcellularLocation>
</comment>
<dbReference type="PANTHER" id="PTHR10993:SF7">
    <property type="entry name" value="LIPOYLTRANSFERASE 2, MITOCHONDRIAL-RELATED"/>
    <property type="match status" value="1"/>
</dbReference>
<evidence type="ECO:0000256" key="8">
    <source>
        <dbReference type="PIRSR" id="PIRSR016262-3"/>
    </source>
</evidence>
<evidence type="ECO:0000256" key="2">
    <source>
        <dbReference type="ARBA" id="ARBA00022679"/>
    </source>
</evidence>
<sequence>MTRTSDSIRASDAAVEVRHLGLVDYVETWEMQADLAKRRAAGEIVDTLLVLQHPNTYTAGKRTQPEDLPDNDQPVVTVDRGGRITWHGEGQIVVYPIVKLADPVDVLDFVRRVEEAMIRTVRELGVTKATRVDGRSGVWIPADSPAADPRAFPGERKVAQLGIRVTHGVTMHGLAINCNNTLDYFNHIVACGIADAGVTTLSLELGRDVTPEEVTDPLIAHLTHTLDHGL</sequence>
<dbReference type="NCBIfam" id="NF010925">
    <property type="entry name" value="PRK14345.1"/>
    <property type="match status" value="1"/>
</dbReference>
<dbReference type="Proteomes" id="UP000658613">
    <property type="component" value="Unassembled WGS sequence"/>
</dbReference>
<dbReference type="PANTHER" id="PTHR10993">
    <property type="entry name" value="OCTANOYLTRANSFERASE"/>
    <property type="match status" value="1"/>
</dbReference>
<proteinExistence type="inferred from homology"/>
<dbReference type="SUPFAM" id="SSF55681">
    <property type="entry name" value="Class II aaRS and biotin synthetases"/>
    <property type="match status" value="1"/>
</dbReference>
<dbReference type="InterPro" id="IPR045864">
    <property type="entry name" value="aa-tRNA-synth_II/BPL/LPL"/>
</dbReference>
<dbReference type="GO" id="GO:0033819">
    <property type="term" value="F:lipoyl(octanoyl) transferase activity"/>
    <property type="evidence" value="ECO:0007669"/>
    <property type="project" value="UniProtKB-EC"/>
</dbReference>
<evidence type="ECO:0000256" key="5">
    <source>
        <dbReference type="HAMAP-Rule" id="MF_00013"/>
    </source>
</evidence>
<dbReference type="EMBL" id="JADOUE010000001">
    <property type="protein sequence ID" value="MBG6122005.1"/>
    <property type="molecule type" value="Genomic_DNA"/>
</dbReference>
<dbReference type="GO" id="GO:0009249">
    <property type="term" value="P:protein lipoylation"/>
    <property type="evidence" value="ECO:0007669"/>
    <property type="project" value="InterPro"/>
</dbReference>
<evidence type="ECO:0000256" key="4">
    <source>
        <dbReference type="ARBA" id="ARBA00024732"/>
    </source>
</evidence>
<feature type="site" description="Lowers pKa of active site Cys" evidence="5 8">
    <location>
        <position position="157"/>
    </location>
</feature>
<evidence type="ECO:0000259" key="9">
    <source>
        <dbReference type="PROSITE" id="PS51733"/>
    </source>
</evidence>
<dbReference type="EC" id="2.3.1.181" evidence="5 6"/>
<evidence type="ECO:0000313" key="10">
    <source>
        <dbReference type="EMBL" id="MBG6122005.1"/>
    </source>
</evidence>
<name>A0A931E1N2_9CORY</name>
<evidence type="ECO:0000256" key="3">
    <source>
        <dbReference type="ARBA" id="ARBA00023315"/>
    </source>
</evidence>
<comment type="miscellaneous">
    <text evidence="5">In the reaction, the free carboxyl group of octanoic acid is attached via an amide linkage to the epsilon-amino group of a specific lysine residue of lipoyl domains of lipoate-dependent enzymes.</text>
</comment>
<dbReference type="InterPro" id="IPR000544">
    <property type="entry name" value="Octanoyltransferase"/>
</dbReference>
<gene>
    <name evidence="5" type="primary">lipB</name>
    <name evidence="10" type="ORF">IW254_000974</name>
</gene>
<dbReference type="InterPro" id="IPR020605">
    <property type="entry name" value="Octanoyltransferase_CS"/>
</dbReference>
<reference evidence="10" key="1">
    <citation type="submission" date="2020-11" db="EMBL/GenBank/DDBJ databases">
        <title>Sequencing the genomes of 1000 actinobacteria strains.</title>
        <authorList>
            <person name="Klenk H.-P."/>
        </authorList>
    </citation>
    <scope>NUCLEOTIDE SEQUENCE</scope>
    <source>
        <strain evidence="10">DSM 45632</strain>
    </source>
</reference>
<comment type="caution">
    <text evidence="5">Lacks conserved residue(s) required for the propagation of feature annotation.</text>
</comment>
<keyword evidence="5" id="KW-0963">Cytoplasm</keyword>
<dbReference type="AlphaFoldDB" id="A0A931E1N2"/>
<keyword evidence="3 5" id="KW-0012">Acyltransferase</keyword>
<dbReference type="GO" id="GO:0005737">
    <property type="term" value="C:cytoplasm"/>
    <property type="evidence" value="ECO:0007669"/>
    <property type="project" value="UniProtKB-SubCell"/>
</dbReference>
<dbReference type="Gene3D" id="3.30.930.10">
    <property type="entry name" value="Bira Bifunctional Protein, Domain 2"/>
    <property type="match status" value="1"/>
</dbReference>
<keyword evidence="11" id="KW-1185">Reference proteome</keyword>
<organism evidence="10 11">
    <name type="scientific">Corynebacterium aquatimens</name>
    <dbReference type="NCBI Taxonomy" id="1190508"/>
    <lineage>
        <taxon>Bacteria</taxon>
        <taxon>Bacillati</taxon>
        <taxon>Actinomycetota</taxon>
        <taxon>Actinomycetes</taxon>
        <taxon>Mycobacteriales</taxon>
        <taxon>Corynebacteriaceae</taxon>
        <taxon>Corynebacterium</taxon>
    </lineage>
</organism>
<comment type="caution">
    <text evidence="10">The sequence shown here is derived from an EMBL/GenBank/DDBJ whole genome shotgun (WGS) entry which is preliminary data.</text>
</comment>
<dbReference type="HAMAP" id="MF_00013">
    <property type="entry name" value="LipB"/>
    <property type="match status" value="1"/>
</dbReference>
<feature type="binding site" evidence="5">
    <location>
        <begin position="173"/>
        <end position="175"/>
    </location>
    <ligand>
        <name>substrate</name>
    </ligand>
</feature>
<dbReference type="PROSITE" id="PS01313">
    <property type="entry name" value="LIPB"/>
    <property type="match status" value="1"/>
</dbReference>
<dbReference type="PROSITE" id="PS51733">
    <property type="entry name" value="BPL_LPL_CATALYTIC"/>
    <property type="match status" value="1"/>
</dbReference>
<comment type="similarity">
    <text evidence="5 6">Belongs to the LipB family.</text>
</comment>
<accession>A0A931E1N2</accession>
<evidence type="ECO:0000256" key="7">
    <source>
        <dbReference type="PIRSR" id="PIRSR016262-1"/>
    </source>
</evidence>
<comment type="pathway">
    <text evidence="1 5 6">Protein modification; protein lipoylation via endogenous pathway; protein N(6)-(lipoyl)lysine from octanoyl-[acyl-carrier-protein]: step 1/2.</text>
</comment>
<dbReference type="Pfam" id="PF21948">
    <property type="entry name" value="LplA-B_cat"/>
    <property type="match status" value="1"/>
</dbReference>
<comment type="catalytic activity">
    <reaction evidence="5 6">
        <text>octanoyl-[ACP] + L-lysyl-[protein] = N(6)-octanoyl-L-lysyl-[protein] + holo-[ACP] + H(+)</text>
        <dbReference type="Rhea" id="RHEA:17665"/>
        <dbReference type="Rhea" id="RHEA-COMP:9636"/>
        <dbReference type="Rhea" id="RHEA-COMP:9685"/>
        <dbReference type="Rhea" id="RHEA-COMP:9752"/>
        <dbReference type="Rhea" id="RHEA-COMP:9928"/>
        <dbReference type="ChEBI" id="CHEBI:15378"/>
        <dbReference type="ChEBI" id="CHEBI:29969"/>
        <dbReference type="ChEBI" id="CHEBI:64479"/>
        <dbReference type="ChEBI" id="CHEBI:78463"/>
        <dbReference type="ChEBI" id="CHEBI:78809"/>
        <dbReference type="EC" id="2.3.1.181"/>
    </reaction>
</comment>
<protein>
    <recommendedName>
        <fullName evidence="5 6">Octanoyltransferase</fullName>
        <ecNumber evidence="5 6">2.3.1.181</ecNumber>
    </recommendedName>
    <alternativeName>
        <fullName evidence="5">Lipoate-protein ligase B</fullName>
    </alternativeName>
    <alternativeName>
        <fullName evidence="5">Lipoyl/octanoyl transferase</fullName>
    </alternativeName>
    <alternativeName>
        <fullName evidence="5">Octanoyl-[acyl-carrier-protein]-protein N-octanoyltransferase</fullName>
    </alternativeName>
</protein>
<evidence type="ECO:0000313" key="11">
    <source>
        <dbReference type="Proteomes" id="UP000658613"/>
    </source>
</evidence>